<protein>
    <submittedName>
        <fullName evidence="1">Uncharacterized protein</fullName>
    </submittedName>
</protein>
<accession>A0ABV9XSF5</accession>
<dbReference type="RefSeq" id="WP_344041232.1">
    <property type="nucleotide sequence ID" value="NZ_BAAAKE010000028.1"/>
</dbReference>
<organism evidence="1 2">
    <name type="scientific">Saccharothrix xinjiangensis</name>
    <dbReference type="NCBI Taxonomy" id="204798"/>
    <lineage>
        <taxon>Bacteria</taxon>
        <taxon>Bacillati</taxon>
        <taxon>Actinomycetota</taxon>
        <taxon>Actinomycetes</taxon>
        <taxon>Pseudonocardiales</taxon>
        <taxon>Pseudonocardiaceae</taxon>
        <taxon>Saccharothrix</taxon>
    </lineage>
</organism>
<reference evidence="2" key="1">
    <citation type="journal article" date="2019" name="Int. J. Syst. Evol. Microbiol.">
        <title>The Global Catalogue of Microorganisms (GCM) 10K type strain sequencing project: providing services to taxonomists for standard genome sequencing and annotation.</title>
        <authorList>
            <consortium name="The Broad Institute Genomics Platform"/>
            <consortium name="The Broad Institute Genome Sequencing Center for Infectious Disease"/>
            <person name="Wu L."/>
            <person name="Ma J."/>
        </authorList>
    </citation>
    <scope>NUCLEOTIDE SEQUENCE [LARGE SCALE GENOMIC DNA]</scope>
    <source>
        <strain evidence="2">KCTC 12848</strain>
    </source>
</reference>
<proteinExistence type="predicted"/>
<keyword evidence="2" id="KW-1185">Reference proteome</keyword>
<evidence type="ECO:0000313" key="2">
    <source>
        <dbReference type="Proteomes" id="UP001595833"/>
    </source>
</evidence>
<dbReference type="Proteomes" id="UP001595833">
    <property type="component" value="Unassembled WGS sequence"/>
</dbReference>
<evidence type="ECO:0000313" key="1">
    <source>
        <dbReference type="EMBL" id="MFC5053235.1"/>
    </source>
</evidence>
<sequence>MSFQITLTEDQVAQLWTYLAHCVNEVESHLRGGDTAGANAFMDQVMHDAGEGCHDLVLDTVARIRGQADWRTFIPREQ</sequence>
<name>A0ABV9XSF5_9PSEU</name>
<gene>
    <name evidence="1" type="ORF">ACFPFM_05615</name>
</gene>
<comment type="caution">
    <text evidence="1">The sequence shown here is derived from an EMBL/GenBank/DDBJ whole genome shotgun (WGS) entry which is preliminary data.</text>
</comment>
<dbReference type="EMBL" id="JBHSJB010000005">
    <property type="protein sequence ID" value="MFC5053235.1"/>
    <property type="molecule type" value="Genomic_DNA"/>
</dbReference>